<dbReference type="PROSITE" id="PS50043">
    <property type="entry name" value="HTH_LUXR_2"/>
    <property type="match status" value="1"/>
</dbReference>
<dbReference type="PRINTS" id="PR00038">
    <property type="entry name" value="HTHLUXR"/>
</dbReference>
<dbReference type="PANTHER" id="PTHR43214">
    <property type="entry name" value="TWO-COMPONENT RESPONSE REGULATOR"/>
    <property type="match status" value="1"/>
</dbReference>
<dbReference type="CDD" id="cd06170">
    <property type="entry name" value="LuxR_C_like"/>
    <property type="match status" value="1"/>
</dbReference>
<evidence type="ECO:0000256" key="2">
    <source>
        <dbReference type="ARBA" id="ARBA00023015"/>
    </source>
</evidence>
<feature type="domain" description="Response regulatory" evidence="6">
    <location>
        <begin position="2"/>
        <end position="118"/>
    </location>
</feature>
<evidence type="ECO:0000256" key="4">
    <source>
        <dbReference type="ARBA" id="ARBA00023163"/>
    </source>
</evidence>
<dbReference type="Gene3D" id="3.40.50.2300">
    <property type="match status" value="1"/>
</dbReference>
<dbReference type="InterPro" id="IPR039420">
    <property type="entry name" value="WalR-like"/>
</dbReference>
<dbReference type="EMBL" id="MLJW01000132">
    <property type="protein sequence ID" value="OIQ97482.1"/>
    <property type="molecule type" value="Genomic_DNA"/>
</dbReference>
<evidence type="ECO:0000313" key="7">
    <source>
        <dbReference type="EMBL" id="OIQ97482.1"/>
    </source>
</evidence>
<reference evidence="7" key="1">
    <citation type="submission" date="2016-10" db="EMBL/GenBank/DDBJ databases">
        <title>Sequence of Gallionella enrichment culture.</title>
        <authorList>
            <person name="Poehlein A."/>
            <person name="Muehling M."/>
            <person name="Daniel R."/>
        </authorList>
    </citation>
    <scope>NUCLEOTIDE SEQUENCE</scope>
</reference>
<keyword evidence="4" id="KW-0804">Transcription</keyword>
<dbReference type="PROSITE" id="PS00622">
    <property type="entry name" value="HTH_LUXR_1"/>
    <property type="match status" value="1"/>
</dbReference>
<feature type="domain" description="HTH luxR-type" evidence="5">
    <location>
        <begin position="142"/>
        <end position="207"/>
    </location>
</feature>
<dbReference type="PANTHER" id="PTHR43214:SF41">
    <property type="entry name" value="NITRATE_NITRITE RESPONSE REGULATOR PROTEIN NARP"/>
    <property type="match status" value="1"/>
</dbReference>
<dbReference type="PROSITE" id="PS50110">
    <property type="entry name" value="RESPONSE_REGULATORY"/>
    <property type="match status" value="1"/>
</dbReference>
<dbReference type="GO" id="GO:0000160">
    <property type="term" value="P:phosphorelay signal transduction system"/>
    <property type="evidence" value="ECO:0007669"/>
    <property type="project" value="InterPro"/>
</dbReference>
<dbReference type="InterPro" id="IPR016032">
    <property type="entry name" value="Sig_transdc_resp-reg_C-effctor"/>
</dbReference>
<dbReference type="Pfam" id="PF00196">
    <property type="entry name" value="GerE"/>
    <property type="match status" value="1"/>
</dbReference>
<dbReference type="InterPro" id="IPR011006">
    <property type="entry name" value="CheY-like_superfamily"/>
</dbReference>
<dbReference type="CDD" id="cd17535">
    <property type="entry name" value="REC_NarL-like"/>
    <property type="match status" value="1"/>
</dbReference>
<name>A0A1J5RPG6_9ZZZZ</name>
<dbReference type="InterPro" id="IPR001789">
    <property type="entry name" value="Sig_transdc_resp-reg_receiver"/>
</dbReference>
<evidence type="ECO:0000256" key="3">
    <source>
        <dbReference type="ARBA" id="ARBA00023125"/>
    </source>
</evidence>
<dbReference type="InterPro" id="IPR058245">
    <property type="entry name" value="NreC/VraR/RcsB-like_REC"/>
</dbReference>
<comment type="caution">
    <text evidence="7">The sequence shown here is derived from an EMBL/GenBank/DDBJ whole genome shotgun (WGS) entry which is preliminary data.</text>
</comment>
<organism evidence="7">
    <name type="scientific">mine drainage metagenome</name>
    <dbReference type="NCBI Taxonomy" id="410659"/>
    <lineage>
        <taxon>unclassified sequences</taxon>
        <taxon>metagenomes</taxon>
        <taxon>ecological metagenomes</taxon>
    </lineage>
</organism>
<dbReference type="SUPFAM" id="SSF46894">
    <property type="entry name" value="C-terminal effector domain of the bipartite response regulators"/>
    <property type="match status" value="1"/>
</dbReference>
<dbReference type="GO" id="GO:0006355">
    <property type="term" value="P:regulation of DNA-templated transcription"/>
    <property type="evidence" value="ECO:0007669"/>
    <property type="project" value="InterPro"/>
</dbReference>
<dbReference type="InterPro" id="IPR000792">
    <property type="entry name" value="Tscrpt_reg_LuxR_C"/>
</dbReference>
<dbReference type="Pfam" id="PF00072">
    <property type="entry name" value="Response_reg"/>
    <property type="match status" value="1"/>
</dbReference>
<keyword evidence="1" id="KW-0597">Phosphoprotein</keyword>
<keyword evidence="3" id="KW-0238">DNA-binding</keyword>
<dbReference type="SMART" id="SM00448">
    <property type="entry name" value="REC"/>
    <property type="match status" value="1"/>
</dbReference>
<gene>
    <name evidence="7" type="primary">uvrY_13</name>
    <name evidence="7" type="ORF">GALL_204920</name>
</gene>
<evidence type="ECO:0000259" key="6">
    <source>
        <dbReference type="PROSITE" id="PS50110"/>
    </source>
</evidence>
<keyword evidence="2" id="KW-0805">Transcription regulation</keyword>
<dbReference type="GO" id="GO:0003677">
    <property type="term" value="F:DNA binding"/>
    <property type="evidence" value="ECO:0007669"/>
    <property type="project" value="UniProtKB-KW"/>
</dbReference>
<dbReference type="AlphaFoldDB" id="A0A1J5RPG6"/>
<dbReference type="SUPFAM" id="SSF52172">
    <property type="entry name" value="CheY-like"/>
    <property type="match status" value="1"/>
</dbReference>
<accession>A0A1J5RPG6</accession>
<proteinExistence type="predicted"/>
<evidence type="ECO:0000259" key="5">
    <source>
        <dbReference type="PROSITE" id="PS50043"/>
    </source>
</evidence>
<dbReference type="SMART" id="SM00421">
    <property type="entry name" value="HTH_LUXR"/>
    <property type="match status" value="1"/>
</dbReference>
<sequence length="209" mass="23321">MTILIGDDHSVVRRGLKTILLDAYPFAQIEEASDGVELLDKALKQDWSIIISDITMPGYTGIEVLKLLKEKKPKQPVLMLSVHAPEQYAIRTLKAGASGYLTKESAPDELVKAVQHILSGRKYITPEVAELLVFMNSDDDSNKKLHESLSDREFEVLKLIASGKTVSQIAEILSLSIHTISTYRSRILEKMHMSTNAELTKYAITNQLV</sequence>
<protein>
    <submittedName>
        <fullName evidence="7">Response regulator UvrY</fullName>
    </submittedName>
</protein>
<evidence type="ECO:0000256" key="1">
    <source>
        <dbReference type="ARBA" id="ARBA00022553"/>
    </source>
</evidence>